<dbReference type="AlphaFoldDB" id="A0A0F9MYK4"/>
<sequence>MKEAVFSPKLISKAMLNKLNDFLTDEKLFSLPPLPPLTWQQRLLVLLSEGLHRLKRAYRALKADSWEDV</sequence>
<comment type="caution">
    <text evidence="1">The sequence shown here is derived from an EMBL/GenBank/DDBJ whole genome shotgun (WGS) entry which is preliminary data.</text>
</comment>
<name>A0A0F9MYK4_9ZZZZ</name>
<evidence type="ECO:0000313" key="1">
    <source>
        <dbReference type="EMBL" id="KKN04537.1"/>
    </source>
</evidence>
<dbReference type="EMBL" id="LAZR01004908">
    <property type="protein sequence ID" value="KKN04537.1"/>
    <property type="molecule type" value="Genomic_DNA"/>
</dbReference>
<gene>
    <name evidence="1" type="ORF">LCGC14_1096390</name>
</gene>
<accession>A0A0F9MYK4</accession>
<reference evidence="1" key="1">
    <citation type="journal article" date="2015" name="Nature">
        <title>Complex archaea that bridge the gap between prokaryotes and eukaryotes.</title>
        <authorList>
            <person name="Spang A."/>
            <person name="Saw J.H."/>
            <person name="Jorgensen S.L."/>
            <person name="Zaremba-Niedzwiedzka K."/>
            <person name="Martijn J."/>
            <person name="Lind A.E."/>
            <person name="van Eijk R."/>
            <person name="Schleper C."/>
            <person name="Guy L."/>
            <person name="Ettema T.J."/>
        </authorList>
    </citation>
    <scope>NUCLEOTIDE SEQUENCE</scope>
</reference>
<proteinExistence type="predicted"/>
<organism evidence="1">
    <name type="scientific">marine sediment metagenome</name>
    <dbReference type="NCBI Taxonomy" id="412755"/>
    <lineage>
        <taxon>unclassified sequences</taxon>
        <taxon>metagenomes</taxon>
        <taxon>ecological metagenomes</taxon>
    </lineage>
</organism>
<protein>
    <submittedName>
        <fullName evidence="1">Uncharacterized protein</fullName>
    </submittedName>
</protein>